<feature type="transmembrane region" description="Helical" evidence="1">
    <location>
        <begin position="12"/>
        <end position="31"/>
    </location>
</feature>
<accession>A0AA42BQ43</accession>
<name>A0AA42BQ43_9ALTE</name>
<reference evidence="2" key="1">
    <citation type="submission" date="2022-07" db="EMBL/GenBank/DDBJ databases">
        <title>Characterization of the Novel Bacterium Alteromonas immobilis LMIT006 and Alteromonas gregis LMIT007.</title>
        <authorList>
            <person name="Lin X."/>
        </authorList>
    </citation>
    <scope>NUCLEOTIDE SEQUENCE</scope>
    <source>
        <strain evidence="2">LMIT007</strain>
    </source>
</reference>
<protein>
    <submittedName>
        <fullName evidence="2">Uncharacterized protein</fullName>
    </submittedName>
</protein>
<keyword evidence="1" id="KW-1133">Transmembrane helix</keyword>
<dbReference type="AlphaFoldDB" id="A0AA42BQ43"/>
<gene>
    <name evidence="2" type="ORF">NLF92_09270</name>
</gene>
<comment type="caution">
    <text evidence="2">The sequence shown here is derived from an EMBL/GenBank/DDBJ whole genome shotgun (WGS) entry which is preliminary data.</text>
</comment>
<evidence type="ECO:0000256" key="1">
    <source>
        <dbReference type="SAM" id="Phobius"/>
    </source>
</evidence>
<feature type="transmembrane region" description="Helical" evidence="1">
    <location>
        <begin position="38"/>
        <end position="59"/>
    </location>
</feature>
<dbReference type="EMBL" id="JANATA010000016">
    <property type="protein sequence ID" value="MCP3429131.1"/>
    <property type="molecule type" value="Genomic_DNA"/>
</dbReference>
<sequence length="86" mass="9642">MNEITQYVDLKRMAFLSAAVLCIPLVAMLATEQVRWHIVDFIVAFALFFLAGSSIQLTIKHPKPLYKFSAALVFMTVAILWVILAA</sequence>
<keyword evidence="3" id="KW-1185">Reference proteome</keyword>
<evidence type="ECO:0000313" key="3">
    <source>
        <dbReference type="Proteomes" id="UP001165413"/>
    </source>
</evidence>
<proteinExistence type="predicted"/>
<dbReference type="RefSeq" id="WP_254101121.1">
    <property type="nucleotide sequence ID" value="NZ_JANATA010000016.1"/>
</dbReference>
<keyword evidence="1" id="KW-0812">Transmembrane</keyword>
<feature type="transmembrane region" description="Helical" evidence="1">
    <location>
        <begin position="65"/>
        <end position="84"/>
    </location>
</feature>
<organism evidence="2 3">
    <name type="scientific">Opacimonas viscosa</name>
    <dbReference type="NCBI Taxonomy" id="2961944"/>
    <lineage>
        <taxon>Bacteria</taxon>
        <taxon>Pseudomonadati</taxon>
        <taxon>Pseudomonadota</taxon>
        <taxon>Gammaproteobacteria</taxon>
        <taxon>Alteromonadales</taxon>
        <taxon>Alteromonadaceae</taxon>
        <taxon>Opacimonas</taxon>
    </lineage>
</organism>
<dbReference type="Proteomes" id="UP001165413">
    <property type="component" value="Unassembled WGS sequence"/>
</dbReference>
<evidence type="ECO:0000313" key="2">
    <source>
        <dbReference type="EMBL" id="MCP3429131.1"/>
    </source>
</evidence>
<keyword evidence="1" id="KW-0472">Membrane</keyword>